<dbReference type="AlphaFoldDB" id="A0A9D4IXT4"/>
<protein>
    <submittedName>
        <fullName evidence="1">Uncharacterized protein</fullName>
    </submittedName>
</protein>
<reference evidence="1" key="2">
    <citation type="submission" date="2020-11" db="EMBL/GenBank/DDBJ databases">
        <authorList>
            <person name="McCartney M.A."/>
            <person name="Auch B."/>
            <person name="Kono T."/>
            <person name="Mallez S."/>
            <person name="Becker A."/>
            <person name="Gohl D.M."/>
            <person name="Silverstein K.A.T."/>
            <person name="Koren S."/>
            <person name="Bechman K.B."/>
            <person name="Herman A."/>
            <person name="Abrahante J.E."/>
            <person name="Garbe J."/>
        </authorList>
    </citation>
    <scope>NUCLEOTIDE SEQUENCE</scope>
    <source>
        <strain evidence="1">Duluth1</strain>
        <tissue evidence="1">Whole animal</tissue>
    </source>
</reference>
<proteinExistence type="predicted"/>
<reference evidence="1" key="1">
    <citation type="journal article" date="2019" name="bioRxiv">
        <title>The Genome of the Zebra Mussel, Dreissena polymorpha: A Resource for Invasive Species Research.</title>
        <authorList>
            <person name="McCartney M.A."/>
            <person name="Auch B."/>
            <person name="Kono T."/>
            <person name="Mallez S."/>
            <person name="Zhang Y."/>
            <person name="Obille A."/>
            <person name="Becker A."/>
            <person name="Abrahante J.E."/>
            <person name="Garbe J."/>
            <person name="Badalamenti J.P."/>
            <person name="Herman A."/>
            <person name="Mangelson H."/>
            <person name="Liachko I."/>
            <person name="Sullivan S."/>
            <person name="Sone E.D."/>
            <person name="Koren S."/>
            <person name="Silverstein K.A.T."/>
            <person name="Beckman K.B."/>
            <person name="Gohl D.M."/>
        </authorList>
    </citation>
    <scope>NUCLEOTIDE SEQUENCE</scope>
    <source>
        <strain evidence="1">Duluth1</strain>
        <tissue evidence="1">Whole animal</tissue>
    </source>
</reference>
<gene>
    <name evidence="1" type="ORF">DPMN_145722</name>
</gene>
<evidence type="ECO:0000313" key="2">
    <source>
        <dbReference type="Proteomes" id="UP000828390"/>
    </source>
</evidence>
<name>A0A9D4IXT4_DREPO</name>
<dbReference type="Proteomes" id="UP000828390">
    <property type="component" value="Unassembled WGS sequence"/>
</dbReference>
<sequence length="50" mass="5994">MDTTLHPESGISARKFDYWKPKIYPNQCPHPIQLHSLQEQRCVEKQQEQE</sequence>
<keyword evidence="2" id="KW-1185">Reference proteome</keyword>
<dbReference type="EMBL" id="JAIWYP010000007">
    <property type="protein sequence ID" value="KAH3792231.1"/>
    <property type="molecule type" value="Genomic_DNA"/>
</dbReference>
<organism evidence="1 2">
    <name type="scientific">Dreissena polymorpha</name>
    <name type="common">Zebra mussel</name>
    <name type="synonym">Mytilus polymorpha</name>
    <dbReference type="NCBI Taxonomy" id="45954"/>
    <lineage>
        <taxon>Eukaryota</taxon>
        <taxon>Metazoa</taxon>
        <taxon>Spiralia</taxon>
        <taxon>Lophotrochozoa</taxon>
        <taxon>Mollusca</taxon>
        <taxon>Bivalvia</taxon>
        <taxon>Autobranchia</taxon>
        <taxon>Heteroconchia</taxon>
        <taxon>Euheterodonta</taxon>
        <taxon>Imparidentia</taxon>
        <taxon>Neoheterodontei</taxon>
        <taxon>Myida</taxon>
        <taxon>Dreissenoidea</taxon>
        <taxon>Dreissenidae</taxon>
        <taxon>Dreissena</taxon>
    </lineage>
</organism>
<evidence type="ECO:0000313" key="1">
    <source>
        <dbReference type="EMBL" id="KAH3792231.1"/>
    </source>
</evidence>
<comment type="caution">
    <text evidence="1">The sequence shown here is derived from an EMBL/GenBank/DDBJ whole genome shotgun (WGS) entry which is preliminary data.</text>
</comment>
<accession>A0A9D4IXT4</accession>